<dbReference type="PANTHER" id="PTHR21398:SF6">
    <property type="entry name" value="AGAP007094-PA"/>
    <property type="match status" value="1"/>
</dbReference>
<dbReference type="AlphaFoldDB" id="A0A7T8GZ35"/>
<dbReference type="Proteomes" id="UP000595437">
    <property type="component" value="Chromosome 9"/>
</dbReference>
<evidence type="ECO:0000313" key="1">
    <source>
        <dbReference type="EMBL" id="QQP40487.1"/>
    </source>
</evidence>
<dbReference type="InterPro" id="IPR006631">
    <property type="entry name" value="DM4_12"/>
</dbReference>
<evidence type="ECO:0000313" key="2">
    <source>
        <dbReference type="Proteomes" id="UP000595437"/>
    </source>
</evidence>
<organism evidence="1 2">
    <name type="scientific">Caligus rogercresseyi</name>
    <name type="common">Sea louse</name>
    <dbReference type="NCBI Taxonomy" id="217165"/>
    <lineage>
        <taxon>Eukaryota</taxon>
        <taxon>Metazoa</taxon>
        <taxon>Ecdysozoa</taxon>
        <taxon>Arthropoda</taxon>
        <taxon>Crustacea</taxon>
        <taxon>Multicrustacea</taxon>
        <taxon>Hexanauplia</taxon>
        <taxon>Copepoda</taxon>
        <taxon>Siphonostomatoida</taxon>
        <taxon>Caligidae</taxon>
        <taxon>Caligus</taxon>
    </lineage>
</organism>
<dbReference type="Pfam" id="PF07841">
    <property type="entry name" value="DM4_12"/>
    <property type="match status" value="1"/>
</dbReference>
<reference evidence="2" key="1">
    <citation type="submission" date="2021-01" db="EMBL/GenBank/DDBJ databases">
        <title>Caligus Genome Assembly.</title>
        <authorList>
            <person name="Gallardo-Escarate C."/>
        </authorList>
    </citation>
    <scope>NUCLEOTIDE SEQUENCE [LARGE SCALE GENOMIC DNA]</scope>
</reference>
<sequence>LSRETAGPAGSANGRSLRSSETIYSILNTAEEYITRLGGGINGRACVLRAICEIAQNPEHEDGFLGEVANLVVNGNHGRGLTSFFHRGGSSNVYQNAYSKGSYEKNCAEFYEGCAISFFD</sequence>
<feature type="non-terminal residue" evidence="1">
    <location>
        <position position="120"/>
    </location>
</feature>
<keyword evidence="2" id="KW-1185">Reference proteome</keyword>
<protein>
    <submittedName>
        <fullName evidence="1">LOC101745998</fullName>
    </submittedName>
</protein>
<feature type="non-terminal residue" evidence="1">
    <location>
        <position position="1"/>
    </location>
</feature>
<proteinExistence type="predicted"/>
<gene>
    <name evidence="1" type="ORF">FKW44_014544</name>
</gene>
<dbReference type="EMBL" id="CP045898">
    <property type="protein sequence ID" value="QQP40487.1"/>
    <property type="molecule type" value="Genomic_DNA"/>
</dbReference>
<accession>A0A7T8GZ35</accession>
<dbReference type="PANTHER" id="PTHR21398">
    <property type="entry name" value="AGAP007094-PA"/>
    <property type="match status" value="1"/>
</dbReference>
<dbReference type="SMART" id="SM00718">
    <property type="entry name" value="DM4_12"/>
    <property type="match status" value="1"/>
</dbReference>
<name>A0A7T8GZ35_CALRO</name>
<dbReference type="OrthoDB" id="6364863at2759"/>